<evidence type="ECO:0000313" key="1">
    <source>
        <dbReference type="Proteomes" id="UP000504634"/>
    </source>
</evidence>
<accession>A0A6J2TBI2</accession>
<protein>
    <submittedName>
        <fullName evidence="2">Uncharacterized protein LOC115622612</fullName>
    </submittedName>
</protein>
<keyword evidence="1" id="KW-1185">Reference proteome</keyword>
<dbReference type="InterPro" id="IPR021454">
    <property type="entry name" value="DUF3105"/>
</dbReference>
<dbReference type="OrthoDB" id="5960270at2759"/>
<dbReference type="AlphaFoldDB" id="A0A6J2TBI2"/>
<dbReference type="Pfam" id="PF11303">
    <property type="entry name" value="DUF3105"/>
    <property type="match status" value="1"/>
</dbReference>
<organism evidence="1 2">
    <name type="scientific">Drosophila lebanonensis</name>
    <name type="common">Fruit fly</name>
    <name type="synonym">Scaptodrosophila lebanonensis</name>
    <dbReference type="NCBI Taxonomy" id="7225"/>
    <lineage>
        <taxon>Eukaryota</taxon>
        <taxon>Metazoa</taxon>
        <taxon>Ecdysozoa</taxon>
        <taxon>Arthropoda</taxon>
        <taxon>Hexapoda</taxon>
        <taxon>Insecta</taxon>
        <taxon>Pterygota</taxon>
        <taxon>Neoptera</taxon>
        <taxon>Endopterygota</taxon>
        <taxon>Diptera</taxon>
        <taxon>Brachycera</taxon>
        <taxon>Muscomorpha</taxon>
        <taxon>Ephydroidea</taxon>
        <taxon>Drosophilidae</taxon>
        <taxon>Scaptodrosophila</taxon>
    </lineage>
</organism>
<dbReference type="PANTHER" id="PTHR34179:SF1">
    <property type="entry name" value="TUMOR PROTEIN P53-INDUCIBLE PROTEIN 13"/>
    <property type="match status" value="1"/>
</dbReference>
<dbReference type="GeneID" id="115622612"/>
<evidence type="ECO:0000313" key="2">
    <source>
        <dbReference type="RefSeq" id="XP_030372473.1"/>
    </source>
</evidence>
<dbReference type="PANTHER" id="PTHR34179">
    <property type="entry name" value="TUMOR PROTEIN P53-INDUCIBLE PROTEIN 13"/>
    <property type="match status" value="1"/>
</dbReference>
<dbReference type="GO" id="GO:0005737">
    <property type="term" value="C:cytoplasm"/>
    <property type="evidence" value="ECO:0007669"/>
    <property type="project" value="TreeGrafter"/>
</dbReference>
<gene>
    <name evidence="2" type="primary">LOC115622612</name>
</gene>
<sequence>MDYPSAQAKTIKKAQANLIDPQLDEWQGKWFPHAPGEVEPDMQKVQRVHLESDSVTSDEWAGKWFPHAPGLTTTLSDNWLGKWFPHKPDAKDLTTETIREKTKYKICDDGVHNLGVDYEPSDVRQNYNFLCLSSNHSAFDPSMAREALQIEYFLPSAFMPPTKCLQEPINYTHQPPTNGAFRPLPAVYGSYKYLPPQRYLRNLAEGAIVMLYHPCAYQGQVEQLKLIVRSCLYRHIITPSPYLTPERPLALLSWSNSLTMSVVDKRLVTQFIKEHARNGPLAEPDFGRFVERRTTYNAALLTEAHLVTDLDDSELCGYQEM</sequence>
<proteinExistence type="predicted"/>
<name>A0A6J2TBI2_DROLE</name>
<dbReference type="RefSeq" id="XP_030372473.1">
    <property type="nucleotide sequence ID" value="XM_030516613.1"/>
</dbReference>
<reference evidence="2" key="1">
    <citation type="submission" date="2025-08" db="UniProtKB">
        <authorList>
            <consortium name="RefSeq"/>
        </authorList>
    </citation>
    <scope>IDENTIFICATION</scope>
    <source>
        <strain evidence="2">11010-0011.00</strain>
        <tissue evidence="2">Whole body</tissue>
    </source>
</reference>
<dbReference type="Proteomes" id="UP000504634">
    <property type="component" value="Unplaced"/>
</dbReference>